<evidence type="ECO:0000313" key="2">
    <source>
        <dbReference type="Proteomes" id="UP000660745"/>
    </source>
</evidence>
<accession>A0A918AET0</accession>
<proteinExistence type="predicted"/>
<gene>
    <name evidence="1" type="ORF">GCM10012278_84090</name>
</gene>
<keyword evidence="2" id="KW-1185">Reference proteome</keyword>
<reference evidence="1" key="1">
    <citation type="journal article" date="2014" name="Int. J. Syst. Evol. Microbiol.">
        <title>Complete genome sequence of Corynebacterium casei LMG S-19264T (=DSM 44701T), isolated from a smear-ripened cheese.</title>
        <authorList>
            <consortium name="US DOE Joint Genome Institute (JGI-PGF)"/>
            <person name="Walter F."/>
            <person name="Albersmeier A."/>
            <person name="Kalinowski J."/>
            <person name="Ruckert C."/>
        </authorList>
    </citation>
    <scope>NUCLEOTIDE SEQUENCE</scope>
    <source>
        <strain evidence="1">CGMCC 4.7430</strain>
    </source>
</reference>
<dbReference type="AlphaFoldDB" id="A0A918AET0"/>
<evidence type="ECO:0000313" key="1">
    <source>
        <dbReference type="EMBL" id="GGP17203.1"/>
    </source>
</evidence>
<dbReference type="RefSeq" id="WP_189144360.1">
    <property type="nucleotide sequence ID" value="NZ_BMNK01000023.1"/>
</dbReference>
<comment type="caution">
    <text evidence="1">The sequence shown here is derived from an EMBL/GenBank/DDBJ whole genome shotgun (WGS) entry which is preliminary data.</text>
</comment>
<organism evidence="1 2">
    <name type="scientific">Nonomuraea glycinis</name>
    <dbReference type="NCBI Taxonomy" id="2047744"/>
    <lineage>
        <taxon>Bacteria</taxon>
        <taxon>Bacillati</taxon>
        <taxon>Actinomycetota</taxon>
        <taxon>Actinomycetes</taxon>
        <taxon>Streptosporangiales</taxon>
        <taxon>Streptosporangiaceae</taxon>
        <taxon>Nonomuraea</taxon>
    </lineage>
</organism>
<dbReference type="EMBL" id="BMNK01000023">
    <property type="protein sequence ID" value="GGP17203.1"/>
    <property type="molecule type" value="Genomic_DNA"/>
</dbReference>
<reference evidence="1" key="2">
    <citation type="submission" date="2020-09" db="EMBL/GenBank/DDBJ databases">
        <authorList>
            <person name="Sun Q."/>
            <person name="Zhou Y."/>
        </authorList>
    </citation>
    <scope>NUCLEOTIDE SEQUENCE</scope>
    <source>
        <strain evidence="1">CGMCC 4.7430</strain>
    </source>
</reference>
<dbReference type="Proteomes" id="UP000660745">
    <property type="component" value="Unassembled WGS sequence"/>
</dbReference>
<sequence length="159" mass="16770">MTANATIQQIWCLRQATGTDIGVIQALSGLAPVLGQLAGSSVESLVRGMPGVAGAMDSARSDPDNLFITTDTSGDLNSSIWPPGNTTVDMQAGQSKAPGIVIPVSFSENISLWDFDSVSDNDLLGSITIFESEQGTGEIAKLAKSEVESSYYYVTYRVD</sequence>
<protein>
    <submittedName>
        <fullName evidence="1">Uncharacterized protein</fullName>
    </submittedName>
</protein>
<name>A0A918AET0_9ACTN</name>